<feature type="binding site" evidence="14">
    <location>
        <position position="80"/>
    </location>
    <ligand>
        <name>Mg(2+)</name>
        <dbReference type="ChEBI" id="CHEBI:18420"/>
        <label>1</label>
        <note>catalytic</note>
    </ligand>
</feature>
<proteinExistence type="inferred from homology"/>
<evidence type="ECO:0000256" key="16">
    <source>
        <dbReference type="SAM" id="Phobius"/>
    </source>
</evidence>
<keyword evidence="16" id="KW-0812">Transmembrane</keyword>
<keyword evidence="8 12" id="KW-0547">Nucleotide-binding</keyword>
<keyword evidence="10 12" id="KW-0342">GTP-binding</keyword>
<dbReference type="GO" id="GO:0000287">
    <property type="term" value="F:magnesium ion binding"/>
    <property type="evidence" value="ECO:0007669"/>
    <property type="project" value="UniProtKB-UniRule"/>
</dbReference>
<evidence type="ECO:0000259" key="17">
    <source>
        <dbReference type="Pfam" id="PF04446"/>
    </source>
</evidence>
<dbReference type="Pfam" id="PF14413">
    <property type="entry name" value="Thg1C"/>
    <property type="match status" value="1"/>
</dbReference>
<evidence type="ECO:0000256" key="2">
    <source>
        <dbReference type="ARBA" id="ARBA00012511"/>
    </source>
</evidence>
<keyword evidence="16" id="KW-0472">Membrane</keyword>
<evidence type="ECO:0000256" key="8">
    <source>
        <dbReference type="ARBA" id="ARBA00022741"/>
    </source>
</evidence>
<comment type="catalytic activity">
    <reaction evidence="12">
        <text>a 5'-end ribonucleotide-tRNA(His) + GTP + ATP + H2O = a 5'-end phospho-guanosine-ribonucleotide-tRNA(His) + AMP + 2 diphosphate + H(+)</text>
        <dbReference type="Rhea" id="RHEA:54564"/>
        <dbReference type="Rhea" id="RHEA-COMP:14193"/>
        <dbReference type="Rhea" id="RHEA-COMP:14917"/>
        <dbReference type="ChEBI" id="CHEBI:15377"/>
        <dbReference type="ChEBI" id="CHEBI:15378"/>
        <dbReference type="ChEBI" id="CHEBI:30616"/>
        <dbReference type="ChEBI" id="CHEBI:33019"/>
        <dbReference type="ChEBI" id="CHEBI:37565"/>
        <dbReference type="ChEBI" id="CHEBI:138282"/>
        <dbReference type="ChEBI" id="CHEBI:141847"/>
        <dbReference type="ChEBI" id="CHEBI:456215"/>
        <dbReference type="EC" id="2.7.7.79"/>
    </reaction>
</comment>
<dbReference type="PIRSF" id="PIRSF028980">
    <property type="entry name" value="tRNAHis_guanylyltransferase"/>
    <property type="match status" value="1"/>
</dbReference>
<dbReference type="InterPro" id="IPR038469">
    <property type="entry name" value="tRNAHis_GuaTrfase_Thg1_sf"/>
</dbReference>
<feature type="binding site" evidence="14">
    <location>
        <position position="32"/>
    </location>
    <ligand>
        <name>Mg(2+)</name>
        <dbReference type="ChEBI" id="CHEBI:18420"/>
        <label>1</label>
        <note>catalytic</note>
    </ligand>
</feature>
<feature type="domain" description="tRNAHis guanylyltransferase catalytic" evidence="17">
    <location>
        <begin position="6"/>
        <end position="140"/>
    </location>
</feature>
<accession>A0A7C8RBH1</accession>
<keyword evidence="4 12" id="KW-0808">Transferase</keyword>
<evidence type="ECO:0000256" key="9">
    <source>
        <dbReference type="ARBA" id="ARBA00022842"/>
    </source>
</evidence>
<comment type="function">
    <text evidence="12">Adds a GMP to the 5'-end of tRNA(His) after transcription and RNase P cleavage.</text>
</comment>
<evidence type="ECO:0000256" key="7">
    <source>
        <dbReference type="ARBA" id="ARBA00022723"/>
    </source>
</evidence>
<dbReference type="InterPro" id="IPR007537">
    <property type="entry name" value="tRNAHis_GuaTrfase_Thg1"/>
</dbReference>
<feature type="region of interest" description="Disordered" evidence="15">
    <location>
        <begin position="245"/>
        <end position="299"/>
    </location>
</feature>
<keyword evidence="16" id="KW-1133">Transmembrane helix</keyword>
<evidence type="ECO:0000313" key="19">
    <source>
        <dbReference type="EMBL" id="KAF3276369.1"/>
    </source>
</evidence>
<evidence type="ECO:0000256" key="11">
    <source>
        <dbReference type="ARBA" id="ARBA00032480"/>
    </source>
</evidence>
<evidence type="ECO:0000256" key="3">
    <source>
        <dbReference type="ARBA" id="ARBA00015443"/>
    </source>
</evidence>
<evidence type="ECO:0000256" key="4">
    <source>
        <dbReference type="ARBA" id="ARBA00022679"/>
    </source>
</evidence>
<feature type="binding site" evidence="14">
    <location>
        <position position="80"/>
    </location>
    <ligand>
        <name>Mg(2+)</name>
        <dbReference type="ChEBI" id="CHEBI:18420"/>
        <label>2</label>
        <note>catalytic</note>
    </ligand>
</feature>
<evidence type="ECO:0000256" key="5">
    <source>
        <dbReference type="ARBA" id="ARBA00022694"/>
    </source>
</evidence>
<keyword evidence="6 12" id="KW-0548">Nucleotidyltransferase</keyword>
<dbReference type="PANTHER" id="PTHR12729:SF6">
    <property type="entry name" value="TRNA(HIS) GUANYLYLTRANSFERASE-RELATED"/>
    <property type="match status" value="1"/>
</dbReference>
<evidence type="ECO:0000256" key="14">
    <source>
        <dbReference type="PIRSR" id="PIRSR028980-2"/>
    </source>
</evidence>
<evidence type="ECO:0000256" key="15">
    <source>
        <dbReference type="SAM" id="MobiDB-lite"/>
    </source>
</evidence>
<feature type="binding site" evidence="13">
    <location>
        <begin position="31"/>
        <end position="36"/>
    </location>
    <ligand>
        <name>GTP</name>
        <dbReference type="ChEBI" id="CHEBI:37565"/>
    </ligand>
</feature>
<evidence type="ECO:0000256" key="6">
    <source>
        <dbReference type="ARBA" id="ARBA00022695"/>
    </source>
</evidence>
<reference evidence="19 20" key="1">
    <citation type="submission" date="2020-01" db="EMBL/GenBank/DDBJ databases">
        <authorList>
            <person name="Palmer J.M."/>
        </authorList>
    </citation>
    <scope>NUCLEOTIDE SEQUENCE [LARGE SCALE GENOMIC DNA]</scope>
    <source>
        <strain evidence="19 20">TWF970</strain>
    </source>
</reference>
<dbReference type="GO" id="GO:0006400">
    <property type="term" value="P:tRNA modification"/>
    <property type="evidence" value="ECO:0007669"/>
    <property type="project" value="UniProtKB-UniRule"/>
</dbReference>
<dbReference type="GO" id="GO:0008193">
    <property type="term" value="F:tRNA guanylyltransferase activity"/>
    <property type="evidence" value="ECO:0007669"/>
    <property type="project" value="UniProtKB-UniRule"/>
</dbReference>
<evidence type="ECO:0000256" key="12">
    <source>
        <dbReference type="PIRNR" id="PIRNR028980"/>
    </source>
</evidence>
<feature type="binding site" evidence="14">
    <location>
        <position position="31"/>
    </location>
    <ligand>
        <name>Mg(2+)</name>
        <dbReference type="ChEBI" id="CHEBI:18420"/>
        <label>1</label>
        <note>catalytic</note>
    </ligand>
</feature>
<gene>
    <name evidence="19" type="primary">THG1</name>
    <name evidence="19" type="ORF">TWF970_006326</name>
</gene>
<evidence type="ECO:0000256" key="1">
    <source>
        <dbReference type="ARBA" id="ARBA00010113"/>
    </source>
</evidence>
<sequence length="339" mass="38919">MANSKFEYVRHFELSNNTYLLPNTYIIIRIDGRSFHRFTTLHSFTKPNDSRALSLMNAAAVAVFHDLGGEVISIAYGVSDEFSFVLRKECNLFERREAKLVSTIVSIFTAYYISLWSTYFPSEPLKRPLPTFDGRAVCYPTIVNVRDYLSWRQADCHINNLYNTTFWTLILKGGMTPQEAEKELMGTLAKDKNEILWSRFGVNYNNEQEMFKKGSVVYRNVSFLFLYISYIMQLGDANIEQYGAVPESSADDKPDEKEADSEPKETVVEPKPAVSSAVSPVEAQKGKSRSQQKREAKKLAKAEVVIEHVDIIKDAFWEKRPWILHWTLGRQNEYAGTEQ</sequence>
<evidence type="ECO:0000313" key="20">
    <source>
        <dbReference type="Proteomes" id="UP000474640"/>
    </source>
</evidence>
<evidence type="ECO:0000259" key="18">
    <source>
        <dbReference type="Pfam" id="PF14413"/>
    </source>
</evidence>
<feature type="compositionally biased region" description="Basic and acidic residues" evidence="15">
    <location>
        <begin position="250"/>
        <end position="268"/>
    </location>
</feature>
<dbReference type="Proteomes" id="UP000474640">
    <property type="component" value="Unassembled WGS sequence"/>
</dbReference>
<feature type="binding site" evidence="13">
    <location>
        <begin position="79"/>
        <end position="80"/>
    </location>
    <ligand>
        <name>GTP</name>
        <dbReference type="ChEBI" id="CHEBI:37565"/>
    </ligand>
</feature>
<dbReference type="GO" id="GO:0005525">
    <property type="term" value="F:GTP binding"/>
    <property type="evidence" value="ECO:0007669"/>
    <property type="project" value="UniProtKB-UniRule"/>
</dbReference>
<dbReference type="AlphaFoldDB" id="A0A7C8RBH1"/>
<dbReference type="EC" id="2.7.7.79" evidence="2 12"/>
<organism evidence="19 20">
    <name type="scientific">Orbilia oligospora</name>
    <name type="common">Nematode-trapping fungus</name>
    <name type="synonym">Arthrobotrys oligospora</name>
    <dbReference type="NCBI Taxonomy" id="2813651"/>
    <lineage>
        <taxon>Eukaryota</taxon>
        <taxon>Fungi</taxon>
        <taxon>Dikarya</taxon>
        <taxon>Ascomycota</taxon>
        <taxon>Pezizomycotina</taxon>
        <taxon>Orbiliomycetes</taxon>
        <taxon>Orbiliales</taxon>
        <taxon>Orbiliaceae</taxon>
        <taxon>Orbilia</taxon>
    </lineage>
</organism>
<dbReference type="InterPro" id="IPR025845">
    <property type="entry name" value="Thg1_C_dom"/>
</dbReference>
<comment type="similarity">
    <text evidence="1 12">Belongs to the tRNA(His) guanylyltransferase family.</text>
</comment>
<evidence type="ECO:0000256" key="10">
    <source>
        <dbReference type="ARBA" id="ARBA00023134"/>
    </source>
</evidence>
<keyword evidence="5 12" id="KW-0819">tRNA processing</keyword>
<dbReference type="PANTHER" id="PTHR12729">
    <property type="entry name" value="TRNA(HIS) GUANYLYLTRANSFERASE-RELATED"/>
    <property type="match status" value="1"/>
</dbReference>
<feature type="binding site" evidence="14">
    <location>
        <position position="31"/>
    </location>
    <ligand>
        <name>Mg(2+)</name>
        <dbReference type="ChEBI" id="CHEBI:18420"/>
        <label>2</label>
        <note>catalytic</note>
    </ligand>
</feature>
<feature type="domain" description="Thg1 C-terminal" evidence="18">
    <location>
        <begin position="144"/>
        <end position="313"/>
    </location>
</feature>
<evidence type="ECO:0000256" key="13">
    <source>
        <dbReference type="PIRSR" id="PIRSR028980-1"/>
    </source>
</evidence>
<feature type="transmembrane region" description="Helical" evidence="16">
    <location>
        <begin position="100"/>
        <end position="120"/>
    </location>
</feature>
<comment type="cofactor">
    <cofactor evidence="14">
        <name>Mg(2+)</name>
        <dbReference type="ChEBI" id="CHEBI:18420"/>
    </cofactor>
    <text evidence="14">Binds 2 magnesium ions per subunit.</text>
</comment>
<comment type="caution">
    <text evidence="19">The sequence shown here is derived from an EMBL/GenBank/DDBJ whole genome shotgun (WGS) entry which is preliminary data.</text>
</comment>
<protein>
    <recommendedName>
        <fullName evidence="3 12">tRNA(His) guanylyltransferase</fullName>
        <ecNumber evidence="2 12">2.7.7.79</ecNumber>
    </recommendedName>
    <alternativeName>
        <fullName evidence="11 12">tRNA-histidine guanylyltransferase</fullName>
    </alternativeName>
</protein>
<dbReference type="Gene3D" id="3.30.70.3000">
    <property type="match status" value="1"/>
</dbReference>
<keyword evidence="7 12" id="KW-0479">Metal-binding</keyword>
<dbReference type="OrthoDB" id="62560at2759"/>
<keyword evidence="9 12" id="KW-0460">Magnesium</keyword>
<dbReference type="EMBL" id="JAABOJ010000033">
    <property type="protein sequence ID" value="KAF3276369.1"/>
    <property type="molecule type" value="Genomic_DNA"/>
</dbReference>
<dbReference type="InterPro" id="IPR024956">
    <property type="entry name" value="tRNAHis_GuaTrfase_cat"/>
</dbReference>
<name>A0A7C8RBH1_ORBOL</name>
<dbReference type="Pfam" id="PF04446">
    <property type="entry name" value="Thg1"/>
    <property type="match status" value="1"/>
</dbReference>